<keyword evidence="8 9" id="KW-0539">Nucleus</keyword>
<evidence type="ECO:0000256" key="5">
    <source>
        <dbReference type="ARBA" id="ARBA00023125"/>
    </source>
</evidence>
<protein>
    <submittedName>
        <fullName evidence="14">Homeobox-leucine zipper protein ROC3 isoform X1</fullName>
    </submittedName>
</protein>
<feature type="DNA-binding region" description="Homeobox" evidence="9">
    <location>
        <begin position="105"/>
        <end position="164"/>
    </location>
</feature>
<dbReference type="InterPro" id="IPR017970">
    <property type="entry name" value="Homeobox_CS"/>
</dbReference>
<dbReference type="InterPro" id="IPR057993">
    <property type="entry name" value="HD-Zip_IV_C"/>
</dbReference>
<dbReference type="EMBL" id="CP136893">
    <property type="protein sequence ID" value="WOL06322.1"/>
    <property type="molecule type" value="Genomic_DNA"/>
</dbReference>
<dbReference type="InterPro" id="IPR009057">
    <property type="entry name" value="Homeodomain-like_sf"/>
</dbReference>
<dbReference type="InterPro" id="IPR042160">
    <property type="entry name" value="HD-Zip_IV"/>
</dbReference>
<dbReference type="CDD" id="cd00086">
    <property type="entry name" value="homeodomain"/>
    <property type="match status" value="1"/>
</dbReference>
<evidence type="ECO:0000256" key="6">
    <source>
        <dbReference type="ARBA" id="ARBA00023155"/>
    </source>
</evidence>
<comment type="subcellular location">
    <subcellularLocation>
        <location evidence="1 9 10">Nucleus</location>
    </subcellularLocation>
</comment>
<evidence type="ECO:0000256" key="3">
    <source>
        <dbReference type="ARBA" id="ARBA00023015"/>
    </source>
</evidence>
<evidence type="ECO:0000256" key="7">
    <source>
        <dbReference type="ARBA" id="ARBA00023163"/>
    </source>
</evidence>
<dbReference type="InterPro" id="IPR001356">
    <property type="entry name" value="HD"/>
</dbReference>
<dbReference type="Proteomes" id="UP001327560">
    <property type="component" value="Chromosome 4"/>
</dbReference>
<dbReference type="Pfam" id="PF00046">
    <property type="entry name" value="Homeodomain"/>
    <property type="match status" value="1"/>
</dbReference>
<sequence length="814" mass="89438">MYGDCQVLSSMVGGNVVSPDSLFSSPIQNPNLGFMSSMPPFHAFSSIIPKEEGMMMMMGRGVNKEEEMESGSGSGPLDGVLSCGEEQDNELHQHPPPALQQPAAKKKRYHRHTARQIQEMEALFKECPHPDEKQRMKLSQDLGLKPRQVKFWFQNRRTQMKAQQDRSDNVILRAENESLKNDNFRLQAAIRNVVCPNCGGPAILGEMSFDEQQLRIENARLKDELERLSCITSRYGGRTLQPLGPPPLLLPSLDLDMGIYSRHFNEPPVVSCNEIIPAPPISDEHSPLISGMIIMDQDKPLVLDLAMTAADHLLRMCNANEPLWIRRGGCSMDILDLEEHAKMFSWPMELKQQHVEFRTEASRDSAMVIMNSITLVDAFLDANKWMELFPSIVSKCRTVQVLSGGLAGHGNGCLHLMHAELQFLSPLVPAREAQFFRYCQQNSEEGIWIIVDFPVDGFQDGLQTSFPWYRRRTSGCVIQDMPNGYSRVIWVEHAEVEDKPVHQIFNQYVSTGMAFGATRWVSTLQRQCERLASLMARNISDLGVIPSPEARKNMMKLSQRMLRTFCANVYATGVQSWTALSDSSDDTIRVTTRKNTEPGQPNGVILMAVSTTWLPFSHQLVFELLTDEQRRSQLDVLSSGNSLHEVAHIANGSHPRNCISLLRVNAASNSSHSVELLLQESSTHPSGGSIVVYATIDVDAVQVAMSGEDPSYIPLLPTGFVISPAPAPQSAIASGAALLPTPESSDGTAPVGCLLTVGMQVLASAVPSAKLNLSSVTAINNHLSNTVQQISTVLGGGAASEPAAAALVAPAPDQ</sequence>
<accession>A0AAQ3KDC5</accession>
<keyword evidence="5 9" id="KW-0238">DNA-binding</keyword>
<dbReference type="PANTHER" id="PTHR45654">
    <property type="entry name" value="HOMEOBOX-LEUCINE ZIPPER PROTEIN MERISTEM L1"/>
    <property type="match status" value="1"/>
</dbReference>
<proteinExistence type="inferred from homology"/>
<dbReference type="PROSITE" id="PS00027">
    <property type="entry name" value="HOMEOBOX_1"/>
    <property type="match status" value="1"/>
</dbReference>
<dbReference type="CDD" id="cd08875">
    <property type="entry name" value="START_ArGLABRA2_like"/>
    <property type="match status" value="1"/>
</dbReference>
<dbReference type="InterPro" id="IPR002913">
    <property type="entry name" value="START_lipid-bd_dom"/>
</dbReference>
<feature type="region of interest" description="Disordered" evidence="11">
    <location>
        <begin position="64"/>
        <end position="111"/>
    </location>
</feature>
<dbReference type="Pfam" id="PF01852">
    <property type="entry name" value="START"/>
    <property type="match status" value="1"/>
</dbReference>
<keyword evidence="15" id="KW-1185">Reference proteome</keyword>
<evidence type="ECO:0000259" key="13">
    <source>
        <dbReference type="PROSITE" id="PS50848"/>
    </source>
</evidence>
<evidence type="ECO:0000256" key="4">
    <source>
        <dbReference type="ARBA" id="ARBA00023054"/>
    </source>
</evidence>
<feature type="domain" description="START" evidence="13">
    <location>
        <begin position="295"/>
        <end position="533"/>
    </location>
</feature>
<evidence type="ECO:0000256" key="1">
    <source>
        <dbReference type="ARBA" id="ARBA00004123"/>
    </source>
</evidence>
<dbReference type="SMART" id="SM00234">
    <property type="entry name" value="START"/>
    <property type="match status" value="1"/>
</dbReference>
<dbReference type="SMART" id="SM00389">
    <property type="entry name" value="HOX"/>
    <property type="match status" value="1"/>
</dbReference>
<keyword evidence="6 9" id="KW-0371">Homeobox</keyword>
<evidence type="ECO:0000256" key="9">
    <source>
        <dbReference type="PROSITE-ProRule" id="PRU00108"/>
    </source>
</evidence>
<evidence type="ECO:0000313" key="14">
    <source>
        <dbReference type="EMBL" id="WOL06322.1"/>
    </source>
</evidence>
<feature type="domain" description="Homeobox" evidence="12">
    <location>
        <begin position="103"/>
        <end position="163"/>
    </location>
</feature>
<reference evidence="14 15" key="1">
    <citation type="submission" date="2023-10" db="EMBL/GenBank/DDBJ databases">
        <title>Chromosome-scale genome assembly provides insights into flower coloration mechanisms of Canna indica.</title>
        <authorList>
            <person name="Li C."/>
        </authorList>
    </citation>
    <scope>NUCLEOTIDE SEQUENCE [LARGE SCALE GENOMIC DNA]</scope>
    <source>
        <tissue evidence="14">Flower</tissue>
    </source>
</reference>
<dbReference type="PANTHER" id="PTHR45654:SF11">
    <property type="entry name" value="HOMEOBOX-LEUCINE ZIPPER PROTEIN HDG5"/>
    <property type="match status" value="1"/>
</dbReference>
<evidence type="ECO:0000256" key="10">
    <source>
        <dbReference type="RuleBase" id="RU000682"/>
    </source>
</evidence>
<evidence type="ECO:0000313" key="15">
    <source>
        <dbReference type="Proteomes" id="UP001327560"/>
    </source>
</evidence>
<name>A0AAQ3KDC5_9LILI</name>
<organism evidence="14 15">
    <name type="scientific">Canna indica</name>
    <name type="common">Indian-shot</name>
    <dbReference type="NCBI Taxonomy" id="4628"/>
    <lineage>
        <taxon>Eukaryota</taxon>
        <taxon>Viridiplantae</taxon>
        <taxon>Streptophyta</taxon>
        <taxon>Embryophyta</taxon>
        <taxon>Tracheophyta</taxon>
        <taxon>Spermatophyta</taxon>
        <taxon>Magnoliopsida</taxon>
        <taxon>Liliopsida</taxon>
        <taxon>Zingiberales</taxon>
        <taxon>Cannaceae</taxon>
        <taxon>Canna</taxon>
    </lineage>
</organism>
<dbReference type="GO" id="GO:0008289">
    <property type="term" value="F:lipid binding"/>
    <property type="evidence" value="ECO:0007669"/>
    <property type="project" value="InterPro"/>
</dbReference>
<dbReference type="Gene3D" id="1.10.10.60">
    <property type="entry name" value="Homeodomain-like"/>
    <property type="match status" value="1"/>
</dbReference>
<dbReference type="GO" id="GO:0005634">
    <property type="term" value="C:nucleus"/>
    <property type="evidence" value="ECO:0007669"/>
    <property type="project" value="UniProtKB-SubCell"/>
</dbReference>
<comment type="similarity">
    <text evidence="2">Belongs to the HD-ZIP homeobox family. Class IV subfamily.</text>
</comment>
<keyword evidence="4" id="KW-0175">Coiled coil</keyword>
<dbReference type="FunFam" id="1.10.10.60:FF:000229">
    <property type="entry name" value="Homeobox-leucine zipper protein HDG1"/>
    <property type="match status" value="1"/>
</dbReference>
<evidence type="ECO:0000256" key="11">
    <source>
        <dbReference type="SAM" id="MobiDB-lite"/>
    </source>
</evidence>
<dbReference type="GO" id="GO:0000981">
    <property type="term" value="F:DNA-binding transcription factor activity, RNA polymerase II-specific"/>
    <property type="evidence" value="ECO:0007669"/>
    <property type="project" value="InterPro"/>
</dbReference>
<dbReference type="PROSITE" id="PS50848">
    <property type="entry name" value="START"/>
    <property type="match status" value="1"/>
</dbReference>
<keyword evidence="7" id="KW-0804">Transcription</keyword>
<dbReference type="Pfam" id="PF25797">
    <property type="entry name" value="PDF2_C"/>
    <property type="match status" value="1"/>
</dbReference>
<evidence type="ECO:0000256" key="2">
    <source>
        <dbReference type="ARBA" id="ARBA00006789"/>
    </source>
</evidence>
<evidence type="ECO:0000256" key="8">
    <source>
        <dbReference type="ARBA" id="ARBA00023242"/>
    </source>
</evidence>
<keyword evidence="3" id="KW-0805">Transcription regulation</keyword>
<gene>
    <name evidence="14" type="ORF">Cni_G15054</name>
</gene>
<dbReference type="AlphaFoldDB" id="A0AAQ3KDC5"/>
<dbReference type="SUPFAM" id="SSF55961">
    <property type="entry name" value="Bet v1-like"/>
    <property type="match status" value="2"/>
</dbReference>
<evidence type="ECO:0000259" key="12">
    <source>
        <dbReference type="PROSITE" id="PS50071"/>
    </source>
</evidence>
<dbReference type="SUPFAM" id="SSF46689">
    <property type="entry name" value="Homeodomain-like"/>
    <property type="match status" value="1"/>
</dbReference>
<dbReference type="PROSITE" id="PS50071">
    <property type="entry name" value="HOMEOBOX_2"/>
    <property type="match status" value="1"/>
</dbReference>
<dbReference type="GO" id="GO:0003677">
    <property type="term" value="F:DNA binding"/>
    <property type="evidence" value="ECO:0007669"/>
    <property type="project" value="UniProtKB-UniRule"/>
</dbReference>